<evidence type="ECO:0000256" key="10">
    <source>
        <dbReference type="SAM" id="Phobius"/>
    </source>
</evidence>
<comment type="subcellular location">
    <subcellularLocation>
        <location evidence="1">Membrane</location>
        <topology evidence="1">Multi-pass membrane protein</topology>
    </subcellularLocation>
</comment>
<dbReference type="AlphaFoldDB" id="A0A9P6PUN1"/>
<evidence type="ECO:0000256" key="7">
    <source>
        <dbReference type="ARBA" id="ARBA00022989"/>
    </source>
</evidence>
<feature type="transmembrane region" description="Helical" evidence="10">
    <location>
        <begin position="318"/>
        <end position="338"/>
    </location>
</feature>
<dbReference type="GO" id="GO:0140359">
    <property type="term" value="F:ABC-type transporter activity"/>
    <property type="evidence" value="ECO:0007669"/>
    <property type="project" value="InterPro"/>
</dbReference>
<evidence type="ECO:0000256" key="8">
    <source>
        <dbReference type="ARBA" id="ARBA00023136"/>
    </source>
</evidence>
<evidence type="ECO:0000256" key="9">
    <source>
        <dbReference type="SAM" id="MobiDB-lite"/>
    </source>
</evidence>
<dbReference type="GO" id="GO:0005524">
    <property type="term" value="F:ATP binding"/>
    <property type="evidence" value="ECO:0007669"/>
    <property type="project" value="UniProtKB-KW"/>
</dbReference>
<organism evidence="12 13">
    <name type="scientific">Mortierella polycephala</name>
    <dbReference type="NCBI Taxonomy" id="41804"/>
    <lineage>
        <taxon>Eukaryota</taxon>
        <taxon>Fungi</taxon>
        <taxon>Fungi incertae sedis</taxon>
        <taxon>Mucoromycota</taxon>
        <taxon>Mortierellomycotina</taxon>
        <taxon>Mortierellomycetes</taxon>
        <taxon>Mortierellales</taxon>
        <taxon>Mortierellaceae</taxon>
        <taxon>Mortierella</taxon>
    </lineage>
</organism>
<name>A0A9P6PUN1_9FUNG</name>
<evidence type="ECO:0000256" key="4">
    <source>
        <dbReference type="ARBA" id="ARBA00022692"/>
    </source>
</evidence>
<dbReference type="Pfam" id="PF00664">
    <property type="entry name" value="ABC_membrane"/>
    <property type="match status" value="1"/>
</dbReference>
<feature type="transmembrane region" description="Helical" evidence="10">
    <location>
        <begin position="208"/>
        <end position="227"/>
    </location>
</feature>
<dbReference type="PROSITE" id="PS50929">
    <property type="entry name" value="ABC_TM1F"/>
    <property type="match status" value="1"/>
</dbReference>
<dbReference type="InterPro" id="IPR011527">
    <property type="entry name" value="ABC1_TM_dom"/>
</dbReference>
<keyword evidence="8 10" id="KW-0472">Membrane</keyword>
<keyword evidence="13" id="KW-1185">Reference proteome</keyword>
<dbReference type="Gene3D" id="1.20.1560.10">
    <property type="entry name" value="ABC transporter type 1, transmembrane domain"/>
    <property type="match status" value="1"/>
</dbReference>
<keyword evidence="3" id="KW-0813">Transport</keyword>
<dbReference type="CDD" id="cd18579">
    <property type="entry name" value="ABC_6TM_ABCC_D1"/>
    <property type="match status" value="1"/>
</dbReference>
<dbReference type="Proteomes" id="UP000726737">
    <property type="component" value="Unassembled WGS sequence"/>
</dbReference>
<comment type="similarity">
    <text evidence="2">Belongs to the ABC transporter superfamily. ABCC family. Conjugate transporter (TC 3.A.1.208) subfamily.</text>
</comment>
<keyword evidence="7 10" id="KW-1133">Transmembrane helix</keyword>
<comment type="caution">
    <text evidence="12">The sequence shown here is derived from an EMBL/GenBank/DDBJ whole genome shotgun (WGS) entry which is preliminary data.</text>
</comment>
<evidence type="ECO:0000256" key="2">
    <source>
        <dbReference type="ARBA" id="ARBA00009726"/>
    </source>
</evidence>
<dbReference type="PANTHER" id="PTHR24223">
    <property type="entry name" value="ATP-BINDING CASSETTE SUB-FAMILY C"/>
    <property type="match status" value="1"/>
</dbReference>
<dbReference type="InterPro" id="IPR036640">
    <property type="entry name" value="ABC1_TM_sf"/>
</dbReference>
<sequence length="505" mass="57724">MSIDKHPPAAIEQAGIISYITFNWIQPMLLHGRRHILTSEDLEQLSKNDRVQRLADLMLREWSREVESKKQACIHSEMKRPNFYKVLWRCFGLYACVPFLSGLMESACKIGEAVLLGYVIRFFDAPEMTLQNGMGYALGLFFLTLFRATVHHHNFFHVLRIGTWIRQGLISLMYRKCLTLSTSSSISTGTIVNMISNDLQPFENCAPFFMYILLGPLETIVVMYFLWKELGAACLAGLLALFLLMPVQALFSRRFSSIRAKTVHARDERIRTLSDVFSGIALVKLCAWEVPFQERVMMLRSIELGHIWKSNIMRAANMSIYFFFQALIALFAFVTYWLQGKALTADKVFVSLTLFNILRQTMTMFFPKALESMAEVRVSVKRITDFLLLPELKTLMNKLEADSDVREQQHPTNRPDKDGTLEHELKQHGLPEVLLEMKNASFSWTMDTDGKDVNLEISAQEKSGKARAVTRALGNIEEDIALATPKKAILNNVTMSLRRDELLAI</sequence>
<evidence type="ECO:0000256" key="6">
    <source>
        <dbReference type="ARBA" id="ARBA00022840"/>
    </source>
</evidence>
<keyword evidence="6 12" id="KW-0067">ATP-binding</keyword>
<dbReference type="PANTHER" id="PTHR24223:SF456">
    <property type="entry name" value="MULTIDRUG RESISTANCE-ASSOCIATED PROTEIN LETHAL(2)03659"/>
    <property type="match status" value="1"/>
</dbReference>
<feature type="transmembrane region" description="Helical" evidence="10">
    <location>
        <begin position="233"/>
        <end position="251"/>
    </location>
</feature>
<evidence type="ECO:0000256" key="1">
    <source>
        <dbReference type="ARBA" id="ARBA00004141"/>
    </source>
</evidence>
<feature type="transmembrane region" description="Helical" evidence="10">
    <location>
        <begin position="133"/>
        <end position="150"/>
    </location>
</feature>
<accession>A0A9P6PUN1</accession>
<feature type="transmembrane region" description="Helical" evidence="10">
    <location>
        <begin position="86"/>
        <end position="104"/>
    </location>
</feature>
<evidence type="ECO:0000313" key="12">
    <source>
        <dbReference type="EMBL" id="KAG0253089.1"/>
    </source>
</evidence>
<gene>
    <name evidence="12" type="primary">ABCC8</name>
    <name evidence="12" type="ORF">BG011_006572</name>
</gene>
<protein>
    <submittedName>
        <fullName evidence="12">ATP-binding cassette sub- C member 8</fullName>
    </submittedName>
</protein>
<dbReference type="EMBL" id="JAAAJA010000480">
    <property type="protein sequence ID" value="KAG0253089.1"/>
    <property type="molecule type" value="Genomic_DNA"/>
</dbReference>
<proteinExistence type="inferred from homology"/>
<evidence type="ECO:0000256" key="5">
    <source>
        <dbReference type="ARBA" id="ARBA00022741"/>
    </source>
</evidence>
<dbReference type="OrthoDB" id="6500128at2759"/>
<dbReference type="FunFam" id="1.20.1560.10:FF:000006">
    <property type="entry name" value="ATP-binding cassette, sub-family C (CFTR/MRP), member 9"/>
    <property type="match status" value="1"/>
</dbReference>
<evidence type="ECO:0000259" key="11">
    <source>
        <dbReference type="PROSITE" id="PS50929"/>
    </source>
</evidence>
<dbReference type="GO" id="GO:0016020">
    <property type="term" value="C:membrane"/>
    <property type="evidence" value="ECO:0007669"/>
    <property type="project" value="UniProtKB-SubCell"/>
</dbReference>
<dbReference type="InterPro" id="IPR050173">
    <property type="entry name" value="ABC_transporter_C-like"/>
</dbReference>
<feature type="domain" description="ABC transmembrane type-1" evidence="11">
    <location>
        <begin position="99"/>
        <end position="374"/>
    </location>
</feature>
<dbReference type="InterPro" id="IPR044746">
    <property type="entry name" value="ABCC_6TM_D1"/>
</dbReference>
<dbReference type="SUPFAM" id="SSF90123">
    <property type="entry name" value="ABC transporter transmembrane region"/>
    <property type="match status" value="1"/>
</dbReference>
<keyword evidence="4 10" id="KW-0812">Transmembrane</keyword>
<evidence type="ECO:0000256" key="3">
    <source>
        <dbReference type="ARBA" id="ARBA00022448"/>
    </source>
</evidence>
<reference evidence="12" key="1">
    <citation type="journal article" date="2020" name="Fungal Divers.">
        <title>Resolving the Mortierellaceae phylogeny through synthesis of multi-gene phylogenetics and phylogenomics.</title>
        <authorList>
            <person name="Vandepol N."/>
            <person name="Liber J."/>
            <person name="Desiro A."/>
            <person name="Na H."/>
            <person name="Kennedy M."/>
            <person name="Barry K."/>
            <person name="Grigoriev I.V."/>
            <person name="Miller A.N."/>
            <person name="O'Donnell K."/>
            <person name="Stajich J.E."/>
            <person name="Bonito G."/>
        </authorList>
    </citation>
    <scope>NUCLEOTIDE SEQUENCE</scope>
    <source>
        <strain evidence="12">KOD948</strain>
    </source>
</reference>
<evidence type="ECO:0000313" key="13">
    <source>
        <dbReference type="Proteomes" id="UP000726737"/>
    </source>
</evidence>
<feature type="region of interest" description="Disordered" evidence="9">
    <location>
        <begin position="400"/>
        <end position="422"/>
    </location>
</feature>
<keyword evidence="5" id="KW-0547">Nucleotide-binding</keyword>
<feature type="non-terminal residue" evidence="12">
    <location>
        <position position="1"/>
    </location>
</feature>